<reference evidence="2 3" key="1">
    <citation type="submission" date="2019-02" db="EMBL/GenBank/DDBJ databases">
        <title>Kribbella capetownensis sp. nov. and Kribbella speibonae sp. nov., isolated from soil.</title>
        <authorList>
            <person name="Curtis S.M."/>
            <person name="Norton I."/>
            <person name="Everest G.J."/>
            <person name="Meyers P.R."/>
        </authorList>
    </citation>
    <scope>NUCLEOTIDE SEQUENCE [LARGE SCALE GENOMIC DNA]</scope>
    <source>
        <strain evidence="2 3">YM53</strain>
    </source>
</reference>
<dbReference type="GO" id="GO:0016747">
    <property type="term" value="F:acyltransferase activity, transferring groups other than amino-acyl groups"/>
    <property type="evidence" value="ECO:0007669"/>
    <property type="project" value="InterPro"/>
</dbReference>
<dbReference type="OrthoDB" id="4119890at2"/>
<comment type="caution">
    <text evidence="2">The sequence shown here is derived from an EMBL/GenBank/DDBJ whole genome shotgun (WGS) entry which is preliminary data.</text>
</comment>
<feature type="domain" description="N-acetyltransferase" evidence="1">
    <location>
        <begin position="1"/>
        <end position="187"/>
    </location>
</feature>
<dbReference type="PROSITE" id="PS51186">
    <property type="entry name" value="GNAT"/>
    <property type="match status" value="1"/>
</dbReference>
<proteinExistence type="predicted"/>
<gene>
    <name evidence="2" type="ORF">E0H75_11870</name>
</gene>
<name>A0A4R0JXM3_9ACTN</name>
<dbReference type="InterPro" id="IPR016181">
    <property type="entry name" value="Acyl_CoA_acyltransferase"/>
</dbReference>
<dbReference type="Pfam" id="PF00583">
    <property type="entry name" value="Acetyltransf_1"/>
    <property type="match status" value="1"/>
</dbReference>
<sequence length="327" mass="36551">MTVDGRDPDVFKRFYELKFAVRREELEFPVGLGLEAARVLMTGEHSDLRADGLALVDGDAWLGIAWLDWWLLDNTDTVDVELAVDPAYRRQGAATRLLEAVIERARAEGRRMLTGINLAGDPVTGESPGTAFAGARGFVRKHAELHQVLELPLSEEQLASMERPVPGYEIVQWREHTPAEWLDEFADLTTGMYADVPHGDRTVEATRWTPELVREAEARRVAQGRFTFTTAAVHTASGALAAYTQMGGTPETPDRLNQYDTYVHPPHRGRRLGIAVKLPNLRSLQSRLTQPAVLHTWNAPENTPMIAVNEKLGFRPTAQRTAWERAL</sequence>
<dbReference type="SUPFAM" id="SSF55729">
    <property type="entry name" value="Acyl-CoA N-acyltransferases (Nat)"/>
    <property type="match status" value="2"/>
</dbReference>
<dbReference type="AlphaFoldDB" id="A0A4R0JXM3"/>
<organism evidence="2 3">
    <name type="scientific">Kribbella capetownensis</name>
    <dbReference type="NCBI Taxonomy" id="1572659"/>
    <lineage>
        <taxon>Bacteria</taxon>
        <taxon>Bacillati</taxon>
        <taxon>Actinomycetota</taxon>
        <taxon>Actinomycetes</taxon>
        <taxon>Propionibacteriales</taxon>
        <taxon>Kribbellaceae</taxon>
        <taxon>Kribbella</taxon>
    </lineage>
</organism>
<dbReference type="CDD" id="cd04301">
    <property type="entry name" value="NAT_SF"/>
    <property type="match status" value="1"/>
</dbReference>
<dbReference type="Proteomes" id="UP000293342">
    <property type="component" value="Unassembled WGS sequence"/>
</dbReference>
<dbReference type="InterPro" id="IPR000182">
    <property type="entry name" value="GNAT_dom"/>
</dbReference>
<dbReference type="EMBL" id="SJKD01000002">
    <property type="protein sequence ID" value="TCC51407.1"/>
    <property type="molecule type" value="Genomic_DNA"/>
</dbReference>
<accession>A0A4R0JXM3</accession>
<evidence type="ECO:0000313" key="3">
    <source>
        <dbReference type="Proteomes" id="UP000293342"/>
    </source>
</evidence>
<keyword evidence="3" id="KW-1185">Reference proteome</keyword>
<evidence type="ECO:0000259" key="1">
    <source>
        <dbReference type="PROSITE" id="PS51186"/>
    </source>
</evidence>
<keyword evidence="2" id="KW-0808">Transferase</keyword>
<dbReference type="Gene3D" id="3.40.630.30">
    <property type="match status" value="1"/>
</dbReference>
<evidence type="ECO:0000313" key="2">
    <source>
        <dbReference type="EMBL" id="TCC51407.1"/>
    </source>
</evidence>
<protein>
    <submittedName>
        <fullName evidence="2">GNAT family N-acetyltransferase</fullName>
    </submittedName>
</protein>